<dbReference type="Gene3D" id="3.50.50.60">
    <property type="entry name" value="FAD/NAD(P)-binding domain"/>
    <property type="match status" value="1"/>
</dbReference>
<organism evidence="3 4">
    <name type="scientific">Thielaviopsis punctulata</name>
    <dbReference type="NCBI Taxonomy" id="72032"/>
    <lineage>
        <taxon>Eukaryota</taxon>
        <taxon>Fungi</taxon>
        <taxon>Dikarya</taxon>
        <taxon>Ascomycota</taxon>
        <taxon>Pezizomycotina</taxon>
        <taxon>Sordariomycetes</taxon>
        <taxon>Hypocreomycetidae</taxon>
        <taxon>Microascales</taxon>
        <taxon>Ceratocystidaceae</taxon>
        <taxon>Thielaviopsis</taxon>
    </lineage>
</organism>
<accession>A0A0F4ZFB2</accession>
<dbReference type="SUPFAM" id="SSF51905">
    <property type="entry name" value="FAD/NAD(P)-binding domain"/>
    <property type="match status" value="1"/>
</dbReference>
<sequence>MGQPTLRPGQSDLPSAKSTNSYWHQKPSEKLFGHRSTRTLPRTADVVIIGSGITGAFAAKEAKETWARDLSVVILEAREACWGATGRNGGHCQPNIYAAKPHIAEFETRTFDYLRNLVEENDIQCNWTSLIGSQSFFTQNLVDRARGNLDYIKETRPHLASAATLVTEKHSSGDSLSLEKLRIPSAKGAVVQFRAASLWPYKLVCWVLEDLLERFGPSFNLQTTTPVEHLQRFENVWVVHTSRGQIVAKQVLMATNAYTSHLLPEMTGIITPVQGQVAALVPQAGHAVTPLTNSYVFLSEPADGTPSMDDYLVQVNAGRREFILGGARVLGAGKGLGQSADDTVDAAISKHLVGILPQLLALQGAPGTAAETRETALVATHEWSGIMGFSADGLPWVGCVPACAGGGSGTGLWMCAGYTGHGMAAAALAAKAVVEMMGGKSAEEVDLPPEFVASDERFKAAKALDGRVIDELVNGTVKFDALV</sequence>
<feature type="domain" description="FAD dependent oxidoreductase" evidence="2">
    <location>
        <begin position="45"/>
        <end position="436"/>
    </location>
</feature>
<dbReference type="AlphaFoldDB" id="A0A0F4ZFB2"/>
<feature type="compositionally biased region" description="Polar residues" evidence="1">
    <location>
        <begin position="12"/>
        <end position="21"/>
    </location>
</feature>
<comment type="caution">
    <text evidence="3">The sequence shown here is derived from an EMBL/GenBank/DDBJ whole genome shotgun (WGS) entry which is preliminary data.</text>
</comment>
<dbReference type="EMBL" id="LAEV01001255">
    <property type="protein sequence ID" value="KKA28603.1"/>
    <property type="molecule type" value="Genomic_DNA"/>
</dbReference>
<dbReference type="GO" id="GO:0005737">
    <property type="term" value="C:cytoplasm"/>
    <property type="evidence" value="ECO:0007669"/>
    <property type="project" value="TreeGrafter"/>
</dbReference>
<evidence type="ECO:0000256" key="1">
    <source>
        <dbReference type="SAM" id="MobiDB-lite"/>
    </source>
</evidence>
<proteinExistence type="predicted"/>
<gene>
    <name evidence="3" type="ORF">TD95_003944</name>
</gene>
<evidence type="ECO:0000259" key="2">
    <source>
        <dbReference type="Pfam" id="PF01266"/>
    </source>
</evidence>
<dbReference type="InterPro" id="IPR006076">
    <property type="entry name" value="FAD-dep_OxRdtase"/>
</dbReference>
<evidence type="ECO:0000313" key="3">
    <source>
        <dbReference type="EMBL" id="KKA28603.1"/>
    </source>
</evidence>
<dbReference type="Gene3D" id="3.30.9.10">
    <property type="entry name" value="D-Amino Acid Oxidase, subunit A, domain 2"/>
    <property type="match status" value="1"/>
</dbReference>
<name>A0A0F4ZFB2_9PEZI</name>
<feature type="region of interest" description="Disordered" evidence="1">
    <location>
        <begin position="1"/>
        <end position="21"/>
    </location>
</feature>
<reference evidence="3 4" key="1">
    <citation type="submission" date="2015-03" db="EMBL/GenBank/DDBJ databases">
        <authorList>
            <person name="Radwan O."/>
            <person name="Al-Naeli F.A."/>
            <person name="Rendon G.A."/>
            <person name="Fields C."/>
        </authorList>
    </citation>
    <scope>NUCLEOTIDE SEQUENCE [LARGE SCALE GENOMIC DNA]</scope>
    <source>
        <strain evidence="3">CR-DP1</strain>
    </source>
</reference>
<dbReference type="PANTHER" id="PTHR13847:SF129">
    <property type="entry name" value="FAD DEPENDENT OXIDOREDUCTASE"/>
    <property type="match status" value="1"/>
</dbReference>
<protein>
    <recommendedName>
        <fullName evidence="2">FAD dependent oxidoreductase domain-containing protein</fullName>
    </recommendedName>
</protein>
<dbReference type="OrthoDB" id="429143at2759"/>
<keyword evidence="4" id="KW-1185">Reference proteome</keyword>
<dbReference type="Proteomes" id="UP000033483">
    <property type="component" value="Unassembled WGS sequence"/>
</dbReference>
<dbReference type="Pfam" id="PF01266">
    <property type="entry name" value="DAO"/>
    <property type="match status" value="1"/>
</dbReference>
<dbReference type="PANTHER" id="PTHR13847">
    <property type="entry name" value="SARCOSINE DEHYDROGENASE-RELATED"/>
    <property type="match status" value="1"/>
</dbReference>
<evidence type="ECO:0000313" key="4">
    <source>
        <dbReference type="Proteomes" id="UP000033483"/>
    </source>
</evidence>
<dbReference type="InterPro" id="IPR036188">
    <property type="entry name" value="FAD/NAD-bd_sf"/>
</dbReference>